<dbReference type="EMBL" id="KI393980">
    <property type="protein sequence ID" value="ERN05869.1"/>
    <property type="molecule type" value="Genomic_DNA"/>
</dbReference>
<proteinExistence type="predicted"/>
<sequence>LVLSVCNEATIFCLHLTFLAKPTLENVYFSPENVVRGPRTVSLMYLLKEEETHLSKELETHQSFKLLVTKEKNENPLVPLLNTTLDNRMRWFKRNRSRFRILESRPLTKQFSARARGFFSYSCRLCFAVKSVFKSHPSACLLMLSKAMDSRKGTIVNQRLHDDGNCP</sequence>
<protein>
    <submittedName>
        <fullName evidence="1">Uncharacterized protein</fullName>
    </submittedName>
</protein>
<feature type="non-terminal residue" evidence="1">
    <location>
        <position position="1"/>
    </location>
</feature>
<dbReference type="Proteomes" id="UP000017836">
    <property type="component" value="Unassembled WGS sequence"/>
</dbReference>
<accession>W1PDT5</accession>
<organism evidence="1 2">
    <name type="scientific">Amborella trichopoda</name>
    <dbReference type="NCBI Taxonomy" id="13333"/>
    <lineage>
        <taxon>Eukaryota</taxon>
        <taxon>Viridiplantae</taxon>
        <taxon>Streptophyta</taxon>
        <taxon>Embryophyta</taxon>
        <taxon>Tracheophyta</taxon>
        <taxon>Spermatophyta</taxon>
        <taxon>Magnoliopsida</taxon>
        <taxon>Amborellales</taxon>
        <taxon>Amborellaceae</taxon>
        <taxon>Amborella</taxon>
    </lineage>
</organism>
<reference evidence="2" key="1">
    <citation type="journal article" date="2013" name="Science">
        <title>The Amborella genome and the evolution of flowering plants.</title>
        <authorList>
            <consortium name="Amborella Genome Project"/>
        </authorList>
    </citation>
    <scope>NUCLEOTIDE SEQUENCE [LARGE SCALE GENOMIC DNA]</scope>
</reference>
<dbReference type="PANTHER" id="PTHR46781:SF5">
    <property type="entry name" value="ALPHA 1,4-GLYCOSYLTRANSFERASE FAMILY PROTEIN"/>
    <property type="match status" value="1"/>
</dbReference>
<evidence type="ECO:0000313" key="2">
    <source>
        <dbReference type="Proteomes" id="UP000017836"/>
    </source>
</evidence>
<dbReference type="HOGENOM" id="CLU_1598736_0_0_1"/>
<dbReference type="InterPro" id="IPR044789">
    <property type="entry name" value="Put_A1-4-GlycosylTfrase_plant"/>
</dbReference>
<evidence type="ECO:0000313" key="1">
    <source>
        <dbReference type="EMBL" id="ERN05869.1"/>
    </source>
</evidence>
<dbReference type="PANTHER" id="PTHR46781">
    <property type="entry name" value="ALPHA 1,4-GLYCOSYLTRANSFERASE FAMILY PROTEIN"/>
    <property type="match status" value="1"/>
</dbReference>
<keyword evidence="2" id="KW-1185">Reference proteome</keyword>
<dbReference type="AlphaFoldDB" id="W1PDT5"/>
<dbReference type="Gramene" id="ERN05869">
    <property type="protein sequence ID" value="ERN05869"/>
    <property type="gene ID" value="AMTR_s00006p00264570"/>
</dbReference>
<name>W1PDT5_AMBTC</name>
<gene>
    <name evidence="1" type="ORF">AMTR_s00006p00264570</name>
</gene>